<feature type="region of interest" description="Disordered" evidence="2">
    <location>
        <begin position="34"/>
        <end position="67"/>
    </location>
</feature>
<feature type="compositionally biased region" description="Basic and acidic residues" evidence="2">
    <location>
        <begin position="218"/>
        <end position="232"/>
    </location>
</feature>
<protein>
    <submittedName>
        <fullName evidence="3">Uncharacterized protein</fullName>
    </submittedName>
</protein>
<dbReference type="AlphaFoldDB" id="A0A1Y2ITS2"/>
<dbReference type="Gene3D" id="1.20.1480.30">
    <property type="entry name" value="Designed four-helix bundle protein"/>
    <property type="match status" value="1"/>
</dbReference>
<evidence type="ECO:0000256" key="2">
    <source>
        <dbReference type="SAM" id="MobiDB-lite"/>
    </source>
</evidence>
<feature type="region of interest" description="Disordered" evidence="2">
    <location>
        <begin position="508"/>
        <end position="592"/>
    </location>
</feature>
<feature type="compositionally biased region" description="Basic and acidic residues" evidence="2">
    <location>
        <begin position="549"/>
        <end position="558"/>
    </location>
</feature>
<keyword evidence="4" id="KW-1185">Reference proteome</keyword>
<dbReference type="EMBL" id="KZ084098">
    <property type="protein sequence ID" value="OSD04073.1"/>
    <property type="molecule type" value="Genomic_DNA"/>
</dbReference>
<feature type="region of interest" description="Disordered" evidence="2">
    <location>
        <begin position="179"/>
        <end position="232"/>
    </location>
</feature>
<evidence type="ECO:0000256" key="1">
    <source>
        <dbReference type="SAM" id="Coils"/>
    </source>
</evidence>
<gene>
    <name evidence="3" type="ORF">PYCCODRAFT_1424325</name>
</gene>
<name>A0A1Y2ITS2_TRAC3</name>
<feature type="compositionally biased region" description="Acidic residues" evidence="2">
    <location>
        <begin position="582"/>
        <end position="592"/>
    </location>
</feature>
<keyword evidence="1" id="KW-0175">Coiled coil</keyword>
<accession>A0A1Y2ITS2</accession>
<feature type="compositionally biased region" description="Polar residues" evidence="2">
    <location>
        <begin position="44"/>
        <end position="61"/>
    </location>
</feature>
<evidence type="ECO:0000313" key="3">
    <source>
        <dbReference type="EMBL" id="OSD04073.1"/>
    </source>
</evidence>
<feature type="coiled-coil region" evidence="1">
    <location>
        <begin position="81"/>
        <end position="164"/>
    </location>
</feature>
<feature type="region of interest" description="Disordered" evidence="2">
    <location>
        <begin position="442"/>
        <end position="470"/>
    </location>
</feature>
<dbReference type="OrthoDB" id="2744586at2759"/>
<feature type="compositionally biased region" description="Acidic residues" evidence="2">
    <location>
        <begin position="508"/>
        <end position="518"/>
    </location>
</feature>
<proteinExistence type="predicted"/>
<feature type="compositionally biased region" description="Basic and acidic residues" evidence="2">
    <location>
        <begin position="519"/>
        <end position="532"/>
    </location>
</feature>
<sequence>MDLKASEKILHSFLRWLQACLMLTSKVTPAMVHRMDLPPRRQRSNSMGTSSGGPRSVNSPPTDLDCRGTSRQIMAKRKGSSKQLADQLAEFRLRIDKLKKLVNDNESDVEAMKEQMAHALADLEMLDEILCATGKRVSTVETNLAEMNERLNAMGERLEQALGAHLAGADTVALQKRERNNGKQHWIQDGSSEESSEESDSDLDDTLDARGGSQAGKDGQEKKQCKPHKERDNALHDTVRKCMYSMMGICPGGVLPEPVAQAGVNKKGWLLEVTQRIQHSGHKYSNALSREHLNALSHETITRAVKVVFHTMVKNWRMQADHNGEDAKKMRNLQAKINNCKRAKAKARYEMRVNVPEALDPMLAYQYQWQYQSTDESELEDVPPAVKFSIDPETDDEATCKPLAAGNKLTRKIWVSRAPAWRLSKVNHILDAIDVYVAKQRNEDRSGRGNTHCFRRRGEPRTAEQSQLPALKRSRDAIRIPRQMVDTVWLYGEYGEPYDNCRYISEDEGENEHEEDGNVGEREGGENERELGADDGGLGSERAEEDFMEHDNIGDERGNQAWEDSVWEGEENVTKEKGNGDNSDEELEYLDR</sequence>
<evidence type="ECO:0000313" key="4">
    <source>
        <dbReference type="Proteomes" id="UP000193067"/>
    </source>
</evidence>
<organism evidence="3 4">
    <name type="scientific">Trametes coccinea (strain BRFM310)</name>
    <name type="common">Pycnoporus coccineus</name>
    <dbReference type="NCBI Taxonomy" id="1353009"/>
    <lineage>
        <taxon>Eukaryota</taxon>
        <taxon>Fungi</taxon>
        <taxon>Dikarya</taxon>
        <taxon>Basidiomycota</taxon>
        <taxon>Agaricomycotina</taxon>
        <taxon>Agaricomycetes</taxon>
        <taxon>Polyporales</taxon>
        <taxon>Polyporaceae</taxon>
        <taxon>Trametes</taxon>
    </lineage>
</organism>
<feature type="compositionally biased region" description="Acidic residues" evidence="2">
    <location>
        <begin position="191"/>
        <end position="206"/>
    </location>
</feature>
<reference evidence="3 4" key="1">
    <citation type="journal article" date="2015" name="Biotechnol. Biofuels">
        <title>Enhanced degradation of softwood versus hardwood by the white-rot fungus Pycnoporus coccineus.</title>
        <authorList>
            <person name="Couturier M."/>
            <person name="Navarro D."/>
            <person name="Chevret D."/>
            <person name="Henrissat B."/>
            <person name="Piumi F."/>
            <person name="Ruiz-Duenas F.J."/>
            <person name="Martinez A.T."/>
            <person name="Grigoriev I.V."/>
            <person name="Riley R."/>
            <person name="Lipzen A."/>
            <person name="Berrin J.G."/>
            <person name="Master E.R."/>
            <person name="Rosso M.N."/>
        </authorList>
    </citation>
    <scope>NUCLEOTIDE SEQUENCE [LARGE SCALE GENOMIC DNA]</scope>
    <source>
        <strain evidence="3 4">BRFM310</strain>
    </source>
</reference>
<dbReference type="Proteomes" id="UP000193067">
    <property type="component" value="Unassembled WGS sequence"/>
</dbReference>